<dbReference type="PANTHER" id="PTHR34848:SF1">
    <property type="entry name" value="BIFUNCTIONAL ADENOSYLCOBALAMIN BIOSYNTHESIS PROTEIN COBU"/>
    <property type="match status" value="1"/>
</dbReference>
<comment type="catalytic activity">
    <reaction evidence="2 14">
        <text>adenosylcob(III)inamide phosphate + GTP + H(+) = adenosylcob(III)inamide-GDP + diphosphate</text>
        <dbReference type="Rhea" id="RHEA:22712"/>
        <dbReference type="ChEBI" id="CHEBI:15378"/>
        <dbReference type="ChEBI" id="CHEBI:33019"/>
        <dbReference type="ChEBI" id="CHEBI:37565"/>
        <dbReference type="ChEBI" id="CHEBI:58502"/>
        <dbReference type="ChEBI" id="CHEBI:60487"/>
        <dbReference type="EC" id="2.7.7.62"/>
    </reaction>
</comment>
<evidence type="ECO:0000313" key="15">
    <source>
        <dbReference type="EMBL" id="MDJ1158794.1"/>
    </source>
</evidence>
<evidence type="ECO:0000256" key="1">
    <source>
        <dbReference type="ARBA" id="ARBA00000312"/>
    </source>
</evidence>
<dbReference type="Gene3D" id="3.40.50.300">
    <property type="entry name" value="P-loop containing nucleotide triphosphate hydrolases"/>
    <property type="match status" value="1"/>
</dbReference>
<comment type="function">
    <text evidence="4 14">Catalyzes ATP-dependent phosphorylation of adenosylcobinamide and addition of GMP to adenosylcobinamide phosphate.</text>
</comment>
<evidence type="ECO:0000256" key="8">
    <source>
        <dbReference type="ARBA" id="ARBA00022573"/>
    </source>
</evidence>
<keyword evidence="9 14" id="KW-0808">Transferase</keyword>
<dbReference type="EC" id="2.7.1.156" evidence="14"/>
<evidence type="ECO:0000256" key="9">
    <source>
        <dbReference type="ARBA" id="ARBA00022679"/>
    </source>
</evidence>
<name>A0ABT7AHF1_9HYPH</name>
<gene>
    <name evidence="15" type="primary">cobU</name>
    <name evidence="15" type="ORF">QNA08_11175</name>
</gene>
<evidence type="ECO:0000256" key="10">
    <source>
        <dbReference type="ARBA" id="ARBA00022741"/>
    </source>
</evidence>
<evidence type="ECO:0000256" key="3">
    <source>
        <dbReference type="ARBA" id="ARBA00001522"/>
    </source>
</evidence>
<dbReference type="SUPFAM" id="SSF52540">
    <property type="entry name" value="P-loop containing nucleoside triphosphate hydrolases"/>
    <property type="match status" value="1"/>
</dbReference>
<keyword evidence="13 14" id="KW-0342">GTP-binding</keyword>
<comment type="similarity">
    <text evidence="7 14">Belongs to the CobU/CobP family.</text>
</comment>
<dbReference type="EMBL" id="JASJEV010000006">
    <property type="protein sequence ID" value="MDJ1158794.1"/>
    <property type="molecule type" value="Genomic_DNA"/>
</dbReference>
<evidence type="ECO:0000256" key="12">
    <source>
        <dbReference type="ARBA" id="ARBA00022840"/>
    </source>
</evidence>
<reference evidence="15 16" key="1">
    <citation type="submission" date="2023-05" db="EMBL/GenBank/DDBJ databases">
        <title>Chelatococcus sp. nov., a moderately thermophilic bacterium isolated from hot spring microbial mat.</title>
        <authorList>
            <person name="Hu C.-J."/>
            <person name="Li W.-J."/>
        </authorList>
    </citation>
    <scope>NUCLEOTIDE SEQUENCE [LARGE SCALE GENOMIC DNA]</scope>
    <source>
        <strain evidence="15 16">SYSU G07232</strain>
    </source>
</reference>
<dbReference type="Pfam" id="PF02283">
    <property type="entry name" value="CobU"/>
    <property type="match status" value="1"/>
</dbReference>
<evidence type="ECO:0000256" key="2">
    <source>
        <dbReference type="ARBA" id="ARBA00000711"/>
    </source>
</evidence>
<dbReference type="RefSeq" id="WP_283740790.1">
    <property type="nucleotide sequence ID" value="NZ_JASJEV010000006.1"/>
</dbReference>
<evidence type="ECO:0000256" key="13">
    <source>
        <dbReference type="ARBA" id="ARBA00023134"/>
    </source>
</evidence>
<protein>
    <recommendedName>
        <fullName evidence="14">Bifunctional adenosylcobalamin biosynthesis protein</fullName>
        <ecNumber evidence="14">2.7.1.156</ecNumber>
        <ecNumber evidence="14">2.7.7.62</ecNumber>
    </recommendedName>
</protein>
<dbReference type="NCBIfam" id="NF004469">
    <property type="entry name" value="PRK05800.1"/>
    <property type="match status" value="1"/>
</dbReference>
<comment type="pathway">
    <text evidence="5 14">Cofactor biosynthesis; adenosylcobalamin biosynthesis; adenosylcobalamin from cob(II)yrinate a,c-diamide: step 6/7.</text>
</comment>
<evidence type="ECO:0000256" key="7">
    <source>
        <dbReference type="ARBA" id="ARBA00007490"/>
    </source>
</evidence>
<dbReference type="PIRSF" id="PIRSF006135">
    <property type="entry name" value="CobU"/>
    <property type="match status" value="1"/>
</dbReference>
<evidence type="ECO:0000256" key="5">
    <source>
        <dbReference type="ARBA" id="ARBA00004692"/>
    </source>
</evidence>
<keyword evidence="11 14" id="KW-0418">Kinase</keyword>
<dbReference type="PANTHER" id="PTHR34848">
    <property type="match status" value="1"/>
</dbReference>
<keyword evidence="10 14" id="KW-0547">Nucleotide-binding</keyword>
<comment type="caution">
    <text evidence="15">The sequence shown here is derived from an EMBL/GenBank/DDBJ whole genome shotgun (WGS) entry which is preliminary data.</text>
</comment>
<dbReference type="InterPro" id="IPR003203">
    <property type="entry name" value="CobU/CobP"/>
</dbReference>
<proteinExistence type="inferred from homology"/>
<keyword evidence="12 14" id="KW-0067">ATP-binding</keyword>
<organism evidence="15 16">
    <name type="scientific">Chelatococcus albus</name>
    <dbReference type="NCBI Taxonomy" id="3047466"/>
    <lineage>
        <taxon>Bacteria</taxon>
        <taxon>Pseudomonadati</taxon>
        <taxon>Pseudomonadota</taxon>
        <taxon>Alphaproteobacteria</taxon>
        <taxon>Hyphomicrobiales</taxon>
        <taxon>Chelatococcaceae</taxon>
        <taxon>Chelatococcus</taxon>
    </lineage>
</organism>
<comment type="pathway">
    <text evidence="6 14">Cofactor biosynthesis; adenosylcobalamin biosynthesis; adenosylcobalamin from cob(II)yrinate a,c-diamide: step 5/7.</text>
</comment>
<evidence type="ECO:0000256" key="11">
    <source>
        <dbReference type="ARBA" id="ARBA00022777"/>
    </source>
</evidence>
<keyword evidence="8 14" id="KW-0169">Cobalamin biosynthesis</keyword>
<dbReference type="GO" id="GO:0008820">
    <property type="term" value="F:cobinamide phosphate guanylyltransferase activity"/>
    <property type="evidence" value="ECO:0007669"/>
    <property type="project" value="UniProtKB-EC"/>
</dbReference>
<evidence type="ECO:0000256" key="4">
    <source>
        <dbReference type="ARBA" id="ARBA00003889"/>
    </source>
</evidence>
<dbReference type="EC" id="2.7.7.62" evidence="14"/>
<accession>A0ABT7AHF1</accession>
<evidence type="ECO:0000256" key="6">
    <source>
        <dbReference type="ARBA" id="ARBA00005159"/>
    </source>
</evidence>
<sequence length="171" mass="18263">MADDPRTHLVLGGARSGKSRYAEEVIRARPAPWIYVATAEAMDAEMETRIARHRAERGAGWETCEAPLDLAGALARAPAGAAVLVDCLTLWLTNVLLAERDVPAEIDRLVALVAGETRPLVLVANEVGLGIVPDNALARAFRDHAGILNQRLAAVVDRVVFTVAGVPMVVK</sequence>
<comment type="catalytic activity">
    <reaction evidence="3">
        <text>adenosylcob(III)inamide + GTP = adenosylcob(III)inamide phosphate + GDP + H(+)</text>
        <dbReference type="Rhea" id="RHEA:15765"/>
        <dbReference type="ChEBI" id="CHEBI:2480"/>
        <dbReference type="ChEBI" id="CHEBI:15378"/>
        <dbReference type="ChEBI" id="CHEBI:37565"/>
        <dbReference type="ChEBI" id="CHEBI:58189"/>
        <dbReference type="ChEBI" id="CHEBI:58502"/>
        <dbReference type="EC" id="2.7.1.156"/>
    </reaction>
</comment>
<keyword evidence="16" id="KW-1185">Reference proteome</keyword>
<comment type="catalytic activity">
    <reaction evidence="1 14">
        <text>adenosylcob(III)inamide + ATP = adenosylcob(III)inamide phosphate + ADP + H(+)</text>
        <dbReference type="Rhea" id="RHEA:15769"/>
        <dbReference type="ChEBI" id="CHEBI:2480"/>
        <dbReference type="ChEBI" id="CHEBI:15378"/>
        <dbReference type="ChEBI" id="CHEBI:30616"/>
        <dbReference type="ChEBI" id="CHEBI:58502"/>
        <dbReference type="ChEBI" id="CHEBI:456216"/>
        <dbReference type="EC" id="2.7.1.156"/>
    </reaction>
</comment>
<evidence type="ECO:0000256" key="14">
    <source>
        <dbReference type="PIRNR" id="PIRNR006135"/>
    </source>
</evidence>
<keyword evidence="15" id="KW-0548">Nucleotidyltransferase</keyword>
<evidence type="ECO:0000313" key="16">
    <source>
        <dbReference type="Proteomes" id="UP001321492"/>
    </source>
</evidence>
<dbReference type="Proteomes" id="UP001321492">
    <property type="component" value="Unassembled WGS sequence"/>
</dbReference>
<dbReference type="InterPro" id="IPR027417">
    <property type="entry name" value="P-loop_NTPase"/>
</dbReference>
<dbReference type="GO" id="GO:0043752">
    <property type="term" value="F:adenosylcobinamide kinase activity"/>
    <property type="evidence" value="ECO:0007669"/>
    <property type="project" value="UniProtKB-EC"/>
</dbReference>
<dbReference type="CDD" id="cd00544">
    <property type="entry name" value="CobU"/>
    <property type="match status" value="1"/>
</dbReference>